<feature type="compositionally biased region" description="Polar residues" evidence="2">
    <location>
        <begin position="168"/>
        <end position="177"/>
    </location>
</feature>
<evidence type="ECO:0000313" key="3">
    <source>
        <dbReference type="Proteomes" id="UP000818029"/>
    </source>
</evidence>
<keyword evidence="1" id="KW-0175">Coiled coil</keyword>
<keyword evidence="3" id="KW-1185">Reference proteome</keyword>
<protein>
    <submittedName>
        <fullName evidence="4">Protein CHUP1, chloroplastic isoform X2</fullName>
    </submittedName>
</protein>
<feature type="compositionally biased region" description="Basic and acidic residues" evidence="2">
    <location>
        <begin position="143"/>
        <end position="167"/>
    </location>
</feature>
<feature type="compositionally biased region" description="Low complexity" evidence="2">
    <location>
        <begin position="250"/>
        <end position="265"/>
    </location>
</feature>
<name>A0A1U8IZ00_GOSHI</name>
<reference evidence="4" key="2">
    <citation type="submission" date="2025-08" db="UniProtKB">
        <authorList>
            <consortium name="RefSeq"/>
        </authorList>
    </citation>
    <scope>IDENTIFICATION</scope>
</reference>
<dbReference type="GO" id="GO:0072699">
    <property type="term" value="P:protein localization to cortical microtubule cytoskeleton"/>
    <property type="evidence" value="ECO:0007669"/>
    <property type="project" value="TreeGrafter"/>
</dbReference>
<feature type="region of interest" description="Disordered" evidence="2">
    <location>
        <begin position="143"/>
        <end position="315"/>
    </location>
</feature>
<dbReference type="RefSeq" id="XP_016683320.1">
    <property type="nucleotide sequence ID" value="XM_016827831.2"/>
</dbReference>
<feature type="region of interest" description="Disordered" evidence="2">
    <location>
        <begin position="1"/>
        <end position="41"/>
    </location>
</feature>
<evidence type="ECO:0000313" key="4">
    <source>
        <dbReference type="RefSeq" id="XP_016683320.1"/>
    </source>
</evidence>
<feature type="compositionally biased region" description="Polar residues" evidence="2">
    <location>
        <begin position="189"/>
        <end position="198"/>
    </location>
</feature>
<accession>A0A1U8IZ00</accession>
<dbReference type="PANTHER" id="PTHR31342">
    <property type="entry name" value="PROTEIN CHUP1, CHLOROPLASTIC"/>
    <property type="match status" value="1"/>
</dbReference>
<dbReference type="PANTHER" id="PTHR31342:SF18">
    <property type="entry name" value="OS01G0651932 PROTEIN"/>
    <property type="match status" value="1"/>
</dbReference>
<gene>
    <name evidence="4" type="primary">LOC107901727</name>
</gene>
<feature type="compositionally biased region" description="Pro residues" evidence="2">
    <location>
        <begin position="291"/>
        <end position="312"/>
    </location>
</feature>
<reference evidence="3" key="1">
    <citation type="journal article" date="2020" name="Nat. Genet.">
        <title>Genomic diversifications of five Gossypium allopolyploid species and their impact on cotton improvement.</title>
        <authorList>
            <person name="Chen Z.J."/>
            <person name="Sreedasyam A."/>
            <person name="Ando A."/>
            <person name="Song Q."/>
            <person name="De Santiago L.M."/>
            <person name="Hulse-Kemp A.M."/>
            <person name="Ding M."/>
            <person name="Ye W."/>
            <person name="Kirkbride R.C."/>
            <person name="Jenkins J."/>
            <person name="Plott C."/>
            <person name="Lovell J."/>
            <person name="Lin Y.M."/>
            <person name="Vaughn R."/>
            <person name="Liu B."/>
            <person name="Simpson S."/>
            <person name="Scheffler B.E."/>
            <person name="Wen L."/>
            <person name="Saski C.A."/>
            <person name="Grover C.E."/>
            <person name="Hu G."/>
            <person name="Conover J.L."/>
            <person name="Carlson J.W."/>
            <person name="Shu S."/>
            <person name="Boston L.B."/>
            <person name="Williams M."/>
            <person name="Peterson D.G."/>
            <person name="McGee K."/>
            <person name="Jones D.C."/>
            <person name="Wendel J.F."/>
            <person name="Stelly D.M."/>
            <person name="Grimwood J."/>
            <person name="Schmutz J."/>
        </authorList>
    </citation>
    <scope>NUCLEOTIDE SEQUENCE [LARGE SCALE GENOMIC DNA]</scope>
    <source>
        <strain evidence="3">cv. TM-1</strain>
    </source>
</reference>
<evidence type="ECO:0000256" key="1">
    <source>
        <dbReference type="ARBA" id="ARBA00023054"/>
    </source>
</evidence>
<dbReference type="Proteomes" id="UP000818029">
    <property type="component" value="Chromosome D06"/>
</dbReference>
<dbReference type="InterPro" id="IPR040265">
    <property type="entry name" value="CHUP1/IPGA1-like"/>
</dbReference>
<dbReference type="SUPFAM" id="SSF101447">
    <property type="entry name" value="Formin homology 2 domain (FH2 domain)"/>
    <property type="match status" value="1"/>
</dbReference>
<dbReference type="GO" id="GO:0055028">
    <property type="term" value="C:cortical microtubule"/>
    <property type="evidence" value="ECO:0007669"/>
    <property type="project" value="TreeGrafter"/>
</dbReference>
<dbReference type="GeneID" id="107901727"/>
<organism evidence="3 4">
    <name type="scientific">Gossypium hirsutum</name>
    <name type="common">Upland cotton</name>
    <name type="synonym">Gossypium mexicanum</name>
    <dbReference type="NCBI Taxonomy" id="3635"/>
    <lineage>
        <taxon>Eukaryota</taxon>
        <taxon>Viridiplantae</taxon>
        <taxon>Streptophyta</taxon>
        <taxon>Embryophyta</taxon>
        <taxon>Tracheophyta</taxon>
        <taxon>Spermatophyta</taxon>
        <taxon>Magnoliopsida</taxon>
        <taxon>eudicotyledons</taxon>
        <taxon>Gunneridae</taxon>
        <taxon>Pentapetalae</taxon>
        <taxon>rosids</taxon>
        <taxon>malvids</taxon>
        <taxon>Malvales</taxon>
        <taxon>Malvaceae</taxon>
        <taxon>Malvoideae</taxon>
        <taxon>Gossypium</taxon>
    </lineage>
</organism>
<proteinExistence type="predicted"/>
<feature type="compositionally biased region" description="Basic and acidic residues" evidence="2">
    <location>
        <begin position="200"/>
        <end position="226"/>
    </location>
</feature>
<dbReference type="AlphaFoldDB" id="A0A1U8IZ00"/>
<sequence length="603" mass="67366">MVAGKVRLAMGFQKSSANSKHDTPSKPPSPSPSSGNKNTTSAKAVFSRSFGVYFPRSSAQVQPRPPDVTELLRLVEELRERESRLRTELLEHKLLKESVAIVPVLENEIVVKNAELGRALEEIEGLRNKNAMLKTEVEEMKGKIEDEKEEKEKKVREMEEEIAELKETVSSSSSGRNSKAEITAGTDELISSSQQFQGNEKVESSEFKREEIENERPRHSRSKSEELVESTSVNIRSRVPRVPKPPPRPSSSSSSSSTSSNSSSDSTEKQTSPPPPPPPPPPPQAAVKQVAPPPPPPPPIKAIAPPPPPPPQKGMRTIAAKVRRVPEVVEFYHSLMRRESKREAGGCSVPEVLPATANSRDMIGEIENRSTHLLAIKTDVETQGDFIRFLIKEVENAAFRDIEDVVPFVKWLDDELSYLVDERAVLKHFVWPEQKADALREAAFGYCDLKKLESEASLFRDDPRQPCAPALKKMQALLEKLEHGVYNLSRMRESATSRYKGFQIPMDWMLETGIVCQIKLASVKLAMKYMRRVSAELEAVGGGPEEKELIVQGVRFAFRVHQFAGGFDVETMRAFQELRDKVSSCHVQCQNQEQNPICRSTSC</sequence>
<feature type="compositionally biased region" description="Pro residues" evidence="2">
    <location>
        <begin position="272"/>
        <end position="284"/>
    </location>
</feature>
<evidence type="ECO:0000256" key="2">
    <source>
        <dbReference type="SAM" id="MobiDB-lite"/>
    </source>
</evidence>